<reference evidence="4 5" key="1">
    <citation type="submission" date="2018-06" db="EMBL/GenBank/DDBJ databases">
        <title>Echinicola strongylocentroti sp. nov., isolated from a sea urchin Strongylocentrotus intermedius.</title>
        <authorList>
            <person name="Bae S.S."/>
        </authorList>
    </citation>
    <scope>NUCLEOTIDE SEQUENCE [LARGE SCALE GENOMIC DNA]</scope>
    <source>
        <strain evidence="4 5">MEBiC08714</strain>
    </source>
</reference>
<dbReference type="Pfam" id="PF07635">
    <property type="entry name" value="PSCyt1"/>
    <property type="match status" value="1"/>
</dbReference>
<dbReference type="PANTHER" id="PTHR35889">
    <property type="entry name" value="CYCLOINULO-OLIGOSACCHARIDE FRUCTANOTRANSFERASE-RELATED"/>
    <property type="match status" value="1"/>
</dbReference>
<keyword evidence="5" id="KW-1185">Reference proteome</keyword>
<keyword evidence="1" id="KW-1133">Transmembrane helix</keyword>
<dbReference type="KEGG" id="est:DN752_08835"/>
<evidence type="ECO:0000256" key="1">
    <source>
        <dbReference type="SAM" id="Phobius"/>
    </source>
</evidence>
<dbReference type="OrthoDB" id="713772at2"/>
<accession>A0A2Z4IHP7</accession>
<feature type="transmembrane region" description="Helical" evidence="1">
    <location>
        <begin position="134"/>
        <end position="153"/>
    </location>
</feature>
<dbReference type="Pfam" id="PF09990">
    <property type="entry name" value="DUF2231"/>
    <property type="match status" value="1"/>
</dbReference>
<evidence type="ECO:0000259" key="3">
    <source>
        <dbReference type="Pfam" id="PF09990"/>
    </source>
</evidence>
<organism evidence="4 5">
    <name type="scientific">Echinicola strongylocentroti</name>
    <dbReference type="NCBI Taxonomy" id="1795355"/>
    <lineage>
        <taxon>Bacteria</taxon>
        <taxon>Pseudomonadati</taxon>
        <taxon>Bacteroidota</taxon>
        <taxon>Cytophagia</taxon>
        <taxon>Cytophagales</taxon>
        <taxon>Cyclobacteriaceae</taxon>
        <taxon>Echinicola</taxon>
    </lineage>
</organism>
<dbReference type="InterPro" id="IPR032675">
    <property type="entry name" value="LRR_dom_sf"/>
</dbReference>
<feature type="transmembrane region" description="Helical" evidence="1">
    <location>
        <begin position="44"/>
        <end position="64"/>
    </location>
</feature>
<evidence type="ECO:0000259" key="2">
    <source>
        <dbReference type="Pfam" id="PF07635"/>
    </source>
</evidence>
<feature type="transmembrane region" description="Helical" evidence="1">
    <location>
        <begin position="108"/>
        <end position="127"/>
    </location>
</feature>
<keyword evidence="1" id="KW-0812">Transmembrane</keyword>
<dbReference type="InterPro" id="IPR019251">
    <property type="entry name" value="DUF2231_TM"/>
</dbReference>
<dbReference type="SUPFAM" id="SSF52047">
    <property type="entry name" value="RNI-like"/>
    <property type="match status" value="1"/>
</dbReference>
<feature type="transmembrane region" description="Helical" evidence="1">
    <location>
        <begin position="76"/>
        <end position="96"/>
    </location>
</feature>
<feature type="domain" description="Cytochrome C Planctomycete-type" evidence="2">
    <location>
        <begin position="209"/>
        <end position="268"/>
    </location>
</feature>
<dbReference type="InterPro" id="IPR011429">
    <property type="entry name" value="Cyt_c_Planctomycete-type"/>
</dbReference>
<gene>
    <name evidence="4" type="ORF">DN752_08835</name>
</gene>
<keyword evidence="1" id="KW-0472">Membrane</keyword>
<name>A0A2Z4IHP7_9BACT</name>
<protein>
    <submittedName>
        <fullName evidence="4">Ribonuclease inhibitor</fullName>
    </submittedName>
</protein>
<feature type="domain" description="DUF2231" evidence="3">
    <location>
        <begin position="40"/>
        <end position="157"/>
    </location>
</feature>
<evidence type="ECO:0000313" key="5">
    <source>
        <dbReference type="Proteomes" id="UP000248688"/>
    </source>
</evidence>
<sequence>MKKLSLILLITVIAVLPAFAQSIPELQEKPSDLSLFLGRFHPLIVHLPIGFILLAFLMEVLSSLPKFRHLGASVSFVLVLGILSAVGAAVLGYLLSLSGEYQGATLDWHLWLGIGTIVLAIVALLLKTKGVSKIYFPALFGAVVCLSFTGHLGGNLTHGSDYLVKYMPTPMRKVVGLPPKVNDEGPVITNLEEAVIFDDVIKPITDGKCESCHNPEKTKGDLRLDAKEGFQKGGENGPVFTAGQPADSELIKRIKLPQDHDDVMPPEGKNPLSKEEIQLLEWWIENEASFDKKVTEVKTSPEVQEILDALVNPPQKEINPVFTMDIDAATEDDLQDLRKNGFSAAPIASGIPLLQVSYLNTNAPLSAQQLKVLSNHSDQIVWLNLSKVRLEQKLDYGFLKDFEHLTELHIDHTAITDEELKALKNMKWLEYINLYGTEVSDKGLANLHLLKHLKTAYLWQTNATPTGISTLQEKLPELQIHTQAPSLILVSADTTEEVTTKN</sequence>
<dbReference type="AlphaFoldDB" id="A0A2Z4IHP7"/>
<dbReference type="EMBL" id="CP030041">
    <property type="protein sequence ID" value="AWW30220.1"/>
    <property type="molecule type" value="Genomic_DNA"/>
</dbReference>
<dbReference type="Proteomes" id="UP000248688">
    <property type="component" value="Chromosome"/>
</dbReference>
<dbReference type="RefSeq" id="WP_112783604.1">
    <property type="nucleotide sequence ID" value="NZ_CP030041.1"/>
</dbReference>
<dbReference type="PANTHER" id="PTHR35889:SF3">
    <property type="entry name" value="F-BOX DOMAIN-CONTAINING PROTEIN"/>
    <property type="match status" value="1"/>
</dbReference>
<evidence type="ECO:0000313" key="4">
    <source>
        <dbReference type="EMBL" id="AWW30220.1"/>
    </source>
</evidence>
<dbReference type="Gene3D" id="3.80.10.10">
    <property type="entry name" value="Ribonuclease Inhibitor"/>
    <property type="match status" value="1"/>
</dbReference>
<proteinExistence type="predicted"/>